<gene>
    <name evidence="2" type="ORF">SAMN05421847_2594</name>
</gene>
<dbReference type="SUPFAM" id="SSF56954">
    <property type="entry name" value="Outer membrane efflux proteins (OEP)"/>
    <property type="match status" value="1"/>
</dbReference>
<dbReference type="OrthoDB" id="1091220at2"/>
<dbReference type="RefSeq" id="WP_103914452.1">
    <property type="nucleotide sequence ID" value="NZ_FNUS01000007.1"/>
</dbReference>
<dbReference type="AlphaFoldDB" id="A0A1H6AXW7"/>
<feature type="chain" id="PRO_5009293162" evidence="1">
    <location>
        <begin position="26"/>
        <end position="418"/>
    </location>
</feature>
<evidence type="ECO:0000256" key="1">
    <source>
        <dbReference type="SAM" id="SignalP"/>
    </source>
</evidence>
<name>A0A1H6AXW7_9FLAO</name>
<dbReference type="EMBL" id="FNUS01000007">
    <property type="protein sequence ID" value="SEG53479.1"/>
    <property type="molecule type" value="Genomic_DNA"/>
</dbReference>
<feature type="signal peptide" evidence="1">
    <location>
        <begin position="1"/>
        <end position="25"/>
    </location>
</feature>
<protein>
    <submittedName>
        <fullName evidence="2">Outer membrane protein TolC</fullName>
    </submittedName>
</protein>
<sequence length="418" mass="48360">MFESKKIKLFLFLLFSFLNTGFFTAQNTLDYYLKTSQQNNPNLKDFNNQMSITSLDSIKMRKEFGFKVNGIADASYSPVINGYGYSGNTTINGNNLTFLGRVSRDFLSKKNYNAKLNSFSLAIQQLINQKNFSALNLKKAITEQYLLAYQNQEQTKIDQEIIDIFGQEDLILKKLTQKSVFRQTDYLSFKVTQQQNELQLKQHLADFQNNFGLLQLLSGDEEKDISDLQKPEFNLQLEPDFKESIYSKKFKTDSLKLENDINLINYSYQPKLSLYADGGYSSALMQTPYKNFGISAGFSLNIPIYDGHQKELSLQQKKIELDTRKNYTDFYEKQFKQQKAVIKNQISKYNEMVNLATTQMKYSKTLIEANLKQLPTGDVKMVDFILAITNYTNLKSGLLQYKMQILHLENQLDNMILP</sequence>
<dbReference type="Gene3D" id="1.20.1600.10">
    <property type="entry name" value="Outer membrane efflux proteins (OEP)"/>
    <property type="match status" value="1"/>
</dbReference>
<proteinExistence type="predicted"/>
<accession>A0A1H6AXW7</accession>
<dbReference type="Proteomes" id="UP000236738">
    <property type="component" value="Unassembled WGS sequence"/>
</dbReference>
<organism evidence="2 3">
    <name type="scientific">Halpernia humi</name>
    <dbReference type="NCBI Taxonomy" id="493375"/>
    <lineage>
        <taxon>Bacteria</taxon>
        <taxon>Pseudomonadati</taxon>
        <taxon>Bacteroidota</taxon>
        <taxon>Flavobacteriia</taxon>
        <taxon>Flavobacteriales</taxon>
        <taxon>Weeksellaceae</taxon>
        <taxon>Chryseobacterium group</taxon>
        <taxon>Halpernia</taxon>
    </lineage>
</organism>
<dbReference type="GO" id="GO:0015562">
    <property type="term" value="F:efflux transmembrane transporter activity"/>
    <property type="evidence" value="ECO:0007669"/>
    <property type="project" value="InterPro"/>
</dbReference>
<reference evidence="3" key="1">
    <citation type="submission" date="2016-10" db="EMBL/GenBank/DDBJ databases">
        <authorList>
            <person name="Varghese N."/>
            <person name="Submissions S."/>
        </authorList>
    </citation>
    <scope>NUCLEOTIDE SEQUENCE [LARGE SCALE GENOMIC DNA]</scope>
    <source>
        <strain evidence="3">DSM 21580</strain>
    </source>
</reference>
<evidence type="ECO:0000313" key="3">
    <source>
        <dbReference type="Proteomes" id="UP000236738"/>
    </source>
</evidence>
<keyword evidence="1" id="KW-0732">Signal</keyword>
<keyword evidence="3" id="KW-1185">Reference proteome</keyword>
<evidence type="ECO:0000313" key="2">
    <source>
        <dbReference type="EMBL" id="SEG53479.1"/>
    </source>
</evidence>